<organism evidence="8 9">
    <name type="scientific">Salarias fasciatus</name>
    <name type="common">Jewelled blenny</name>
    <name type="synonym">Blennius fasciatus</name>
    <dbReference type="NCBI Taxonomy" id="181472"/>
    <lineage>
        <taxon>Eukaryota</taxon>
        <taxon>Metazoa</taxon>
        <taxon>Chordata</taxon>
        <taxon>Craniata</taxon>
        <taxon>Vertebrata</taxon>
        <taxon>Euteleostomi</taxon>
        <taxon>Actinopterygii</taxon>
        <taxon>Neopterygii</taxon>
        <taxon>Teleostei</taxon>
        <taxon>Neoteleostei</taxon>
        <taxon>Acanthomorphata</taxon>
        <taxon>Ovalentaria</taxon>
        <taxon>Blenniimorphae</taxon>
        <taxon>Blenniiformes</taxon>
        <taxon>Blennioidei</taxon>
        <taxon>Blenniidae</taxon>
        <taxon>Salariinae</taxon>
        <taxon>Salarias</taxon>
    </lineage>
</organism>
<reference evidence="8" key="2">
    <citation type="submission" date="2025-08" db="UniProtKB">
        <authorList>
            <consortium name="Ensembl"/>
        </authorList>
    </citation>
    <scope>IDENTIFICATION</scope>
</reference>
<feature type="transmembrane region" description="Helical" evidence="6">
    <location>
        <begin position="42"/>
        <end position="62"/>
    </location>
</feature>
<dbReference type="PANTHER" id="PTHR43066">
    <property type="entry name" value="RHOMBOID-RELATED PROTEIN"/>
    <property type="match status" value="1"/>
</dbReference>
<reference evidence="8" key="1">
    <citation type="submission" date="2019-06" db="EMBL/GenBank/DDBJ databases">
        <authorList>
            <consortium name="Wellcome Sanger Institute Data Sharing"/>
        </authorList>
    </citation>
    <scope>NUCLEOTIDE SEQUENCE [LARGE SCALE GENOMIC DNA]</scope>
</reference>
<evidence type="ECO:0000313" key="8">
    <source>
        <dbReference type="Ensembl" id="ENSSFAP00005040568.1"/>
    </source>
</evidence>
<dbReference type="Ensembl" id="ENSSFAT00005042061.1">
    <property type="protein sequence ID" value="ENSSFAP00005040568.1"/>
    <property type="gene ID" value="ENSSFAG00005020221.1"/>
</dbReference>
<dbReference type="OrthoDB" id="10257275at2759"/>
<protein>
    <recommendedName>
        <fullName evidence="7">Peptidase S54 rhomboid domain-containing protein</fullName>
    </recommendedName>
</protein>
<sequence>MRNRQRGSHLGLLLLASQLFQVGLNNIPPVTLAVLGLNVYLFLFPAAPLMKTCVSVQQAYWLRDWRRLLLSPLHHADDWHLYFNMVSFLWKGIKLERRLGGPWLLYLLSVFSLLTGLVYLLLEALLTELTQDQSYSMSCAVGFSGVLFALKVLNNHYHPGGITYAMGIPVPSRYASWVELVLIHLTSPGTSFVGHLSGILVGLLYTSGPLKGVMEKCAEFVSWNGSNSRPHGYYNSTGPSGYGDPYAGFSGGYQYTPRQTPHHTASYTGGLTEEQQLEEAIRNSLNDRGRSAGLGGAAPPPYGFHFSNEPSAEELRWRRMRRFDS</sequence>
<dbReference type="OMA" id="IWFAYII"/>
<dbReference type="PANTHER" id="PTHR43066:SF14">
    <property type="entry name" value="RHOMBOID-RELATED PROTEIN 4"/>
    <property type="match status" value="1"/>
</dbReference>
<dbReference type="InterPro" id="IPR035952">
    <property type="entry name" value="Rhomboid-like_sf"/>
</dbReference>
<accession>A0A672IFS3</accession>
<dbReference type="RefSeq" id="XP_029964473.1">
    <property type="nucleotide sequence ID" value="XM_030108613.1"/>
</dbReference>
<dbReference type="InterPro" id="IPR022764">
    <property type="entry name" value="Peptidase_S54_rhomboid_dom"/>
</dbReference>
<dbReference type="RefSeq" id="XP_029964472.1">
    <property type="nucleotide sequence ID" value="XM_030108612.1"/>
</dbReference>
<proteinExistence type="predicted"/>
<feature type="transmembrane region" description="Helical" evidence="6">
    <location>
        <begin position="103"/>
        <end position="122"/>
    </location>
</feature>
<dbReference type="AlphaFoldDB" id="A0A672IFS3"/>
<dbReference type="Proteomes" id="UP000472267">
    <property type="component" value="Chromosome 14"/>
</dbReference>
<dbReference type="SUPFAM" id="SSF144091">
    <property type="entry name" value="Rhomboid-like"/>
    <property type="match status" value="1"/>
</dbReference>
<dbReference type="InParanoid" id="A0A672IFS3"/>
<evidence type="ECO:0000313" key="9">
    <source>
        <dbReference type="Proteomes" id="UP000472267"/>
    </source>
</evidence>
<dbReference type="Pfam" id="PF01694">
    <property type="entry name" value="Rhomboid"/>
    <property type="match status" value="1"/>
</dbReference>
<reference evidence="8" key="3">
    <citation type="submission" date="2025-09" db="UniProtKB">
        <authorList>
            <consortium name="Ensembl"/>
        </authorList>
    </citation>
    <scope>IDENTIFICATION</scope>
</reference>
<evidence type="ECO:0000256" key="3">
    <source>
        <dbReference type="ARBA" id="ARBA00022989"/>
    </source>
</evidence>
<dbReference type="GeneID" id="115400615"/>
<evidence type="ECO:0000256" key="6">
    <source>
        <dbReference type="SAM" id="Phobius"/>
    </source>
</evidence>
<keyword evidence="9" id="KW-1185">Reference proteome</keyword>
<dbReference type="CTD" id="84236"/>
<evidence type="ECO:0000256" key="5">
    <source>
        <dbReference type="SAM" id="MobiDB-lite"/>
    </source>
</evidence>
<evidence type="ECO:0000256" key="2">
    <source>
        <dbReference type="ARBA" id="ARBA00022692"/>
    </source>
</evidence>
<keyword evidence="4 6" id="KW-0472">Membrane</keyword>
<keyword evidence="2 6" id="KW-0812">Transmembrane</keyword>
<feature type="domain" description="Peptidase S54 rhomboid" evidence="7">
    <location>
        <begin position="64"/>
        <end position="206"/>
    </location>
</feature>
<name>A0A672IFS3_SALFA</name>
<dbReference type="GO" id="GO:0016020">
    <property type="term" value="C:membrane"/>
    <property type="evidence" value="ECO:0007669"/>
    <property type="project" value="UniProtKB-SubCell"/>
</dbReference>
<dbReference type="Gene3D" id="1.20.1540.10">
    <property type="entry name" value="Rhomboid-like"/>
    <property type="match status" value="1"/>
</dbReference>
<feature type="region of interest" description="Disordered" evidence="5">
    <location>
        <begin position="287"/>
        <end position="308"/>
    </location>
</feature>
<evidence type="ECO:0000256" key="4">
    <source>
        <dbReference type="ARBA" id="ARBA00023136"/>
    </source>
</evidence>
<evidence type="ECO:0000259" key="7">
    <source>
        <dbReference type="Pfam" id="PF01694"/>
    </source>
</evidence>
<dbReference type="FunFam" id="1.20.1540.10:FF:000008">
    <property type="entry name" value="RHOMBOID-like protein 13"/>
    <property type="match status" value="1"/>
</dbReference>
<keyword evidence="3 6" id="KW-1133">Transmembrane helix</keyword>
<gene>
    <name evidence="8" type="primary">rhbdd1</name>
</gene>
<comment type="subcellular location">
    <subcellularLocation>
        <location evidence="1">Membrane</location>
        <topology evidence="1">Multi-pass membrane protein</topology>
    </subcellularLocation>
</comment>
<dbReference type="GO" id="GO:0004252">
    <property type="term" value="F:serine-type endopeptidase activity"/>
    <property type="evidence" value="ECO:0007669"/>
    <property type="project" value="InterPro"/>
</dbReference>
<evidence type="ECO:0000256" key="1">
    <source>
        <dbReference type="ARBA" id="ARBA00004141"/>
    </source>
</evidence>